<dbReference type="AlphaFoldDB" id="A0AAE0G7K0"/>
<dbReference type="GO" id="GO:0004672">
    <property type="term" value="F:protein kinase activity"/>
    <property type="evidence" value="ECO:0007669"/>
    <property type="project" value="InterPro"/>
</dbReference>
<dbReference type="PANTHER" id="PTHR46699">
    <property type="entry name" value="SERINE/THREONINE-PROTEIN KINASE STN8, CHLOROPLASTIC-RELATED"/>
    <property type="match status" value="1"/>
</dbReference>
<sequence length="568" mass="63291">VKPGSSGGTGALVKGLWLVWRYEGSSTLHHHLGNAKFPTDLCDPLLGGPIGLPGQKKRWTQAHRKPALQLQIVQKIMQQIFESLHKLHMAGLVHRDVKPQNILLCERDRRFKLIDLGACADLRTGDNFAPDETVLDPKYAAPEEYVIPLDEAPDLANQIAPVALAMGTQAWMQHCPDRFDMYSCGVTFMQLCCPPLRSELGLQRFNRELKEYNYDLSKWRRYRSMRQADTVLLDAGNGAGWDLAQQMLLRKPKRRPTALAASQHEFFSAKLSESTLLPREPVRTAVTSVSSSVTEAASEAYFRLQRLQLAVSQRQETVMRQTSRLKALKREAADPKVIAKEEAKLQKLEKDLGSRISTFNKLYNELRRNLGYSETQIRAAEEESDILDTRIKQARRMGGSIRLSSADRRQMSNPGWATQVKRAAGTAALATGWAAKTVSGAFQSLQDTRTQPGNAKSENNAAEIVLETASSAISSLASFWGGINEESSTTRTLPAEIFEQRGAEGVTAEAGEQKVVAMRTKLQQLELEVSSMTSQMQAMESRIRKQQELILSMEHEDDLDERRVGGGS</sequence>
<accession>A0AAE0G7K0</accession>
<dbReference type="InterPro" id="IPR000719">
    <property type="entry name" value="Prot_kinase_dom"/>
</dbReference>
<organism evidence="3 4">
    <name type="scientific">Cymbomonas tetramitiformis</name>
    <dbReference type="NCBI Taxonomy" id="36881"/>
    <lineage>
        <taxon>Eukaryota</taxon>
        <taxon>Viridiplantae</taxon>
        <taxon>Chlorophyta</taxon>
        <taxon>Pyramimonadophyceae</taxon>
        <taxon>Pyramimonadales</taxon>
        <taxon>Pyramimonadaceae</taxon>
        <taxon>Cymbomonas</taxon>
    </lineage>
</organism>
<evidence type="ECO:0000313" key="4">
    <source>
        <dbReference type="Proteomes" id="UP001190700"/>
    </source>
</evidence>
<reference evidence="3 4" key="1">
    <citation type="journal article" date="2015" name="Genome Biol. Evol.">
        <title>Comparative Genomics of a Bacterivorous Green Alga Reveals Evolutionary Causalities and Consequences of Phago-Mixotrophic Mode of Nutrition.</title>
        <authorList>
            <person name="Burns J.A."/>
            <person name="Paasch A."/>
            <person name="Narechania A."/>
            <person name="Kim E."/>
        </authorList>
    </citation>
    <scope>NUCLEOTIDE SEQUENCE [LARGE SCALE GENOMIC DNA]</scope>
    <source>
        <strain evidence="3 4">PLY_AMNH</strain>
    </source>
</reference>
<protein>
    <recommendedName>
        <fullName evidence="2">Protein kinase domain-containing protein</fullName>
    </recommendedName>
</protein>
<dbReference type="PROSITE" id="PS00108">
    <property type="entry name" value="PROTEIN_KINASE_ST"/>
    <property type="match status" value="1"/>
</dbReference>
<dbReference type="PROSITE" id="PS50011">
    <property type="entry name" value="PROTEIN_KINASE_DOM"/>
    <property type="match status" value="1"/>
</dbReference>
<dbReference type="PANTHER" id="PTHR46699:SF5">
    <property type="entry name" value="PROTEIN KINASE DOMAIN-CONTAINING PROTEIN"/>
    <property type="match status" value="1"/>
</dbReference>
<name>A0AAE0G7K0_9CHLO</name>
<dbReference type="GO" id="GO:0005524">
    <property type="term" value="F:ATP binding"/>
    <property type="evidence" value="ECO:0007669"/>
    <property type="project" value="InterPro"/>
</dbReference>
<comment type="caution">
    <text evidence="3">The sequence shown here is derived from an EMBL/GenBank/DDBJ whole genome shotgun (WGS) entry which is preliminary data.</text>
</comment>
<keyword evidence="4" id="KW-1185">Reference proteome</keyword>
<dbReference type="SMART" id="SM00220">
    <property type="entry name" value="S_TKc"/>
    <property type="match status" value="1"/>
</dbReference>
<dbReference type="Proteomes" id="UP001190700">
    <property type="component" value="Unassembled WGS sequence"/>
</dbReference>
<feature type="domain" description="Protein kinase" evidence="2">
    <location>
        <begin position="1"/>
        <end position="267"/>
    </location>
</feature>
<feature type="coiled-coil region" evidence="1">
    <location>
        <begin position="508"/>
        <end position="556"/>
    </location>
</feature>
<dbReference type="Gene3D" id="1.10.510.10">
    <property type="entry name" value="Transferase(Phosphotransferase) domain 1"/>
    <property type="match status" value="1"/>
</dbReference>
<proteinExistence type="predicted"/>
<feature type="non-terminal residue" evidence="3">
    <location>
        <position position="1"/>
    </location>
</feature>
<evidence type="ECO:0000259" key="2">
    <source>
        <dbReference type="PROSITE" id="PS50011"/>
    </source>
</evidence>
<evidence type="ECO:0000313" key="3">
    <source>
        <dbReference type="EMBL" id="KAK3272760.1"/>
    </source>
</evidence>
<gene>
    <name evidence="3" type="ORF">CYMTET_18961</name>
</gene>
<dbReference type="InterPro" id="IPR011009">
    <property type="entry name" value="Kinase-like_dom_sf"/>
</dbReference>
<evidence type="ECO:0000256" key="1">
    <source>
        <dbReference type="SAM" id="Coils"/>
    </source>
</evidence>
<keyword evidence="1" id="KW-0175">Coiled coil</keyword>
<dbReference type="InterPro" id="IPR008271">
    <property type="entry name" value="Ser/Thr_kinase_AS"/>
</dbReference>
<dbReference type="EMBL" id="LGRX02008805">
    <property type="protein sequence ID" value="KAK3272760.1"/>
    <property type="molecule type" value="Genomic_DNA"/>
</dbReference>
<feature type="coiled-coil region" evidence="1">
    <location>
        <begin position="363"/>
        <end position="397"/>
    </location>
</feature>
<dbReference type="Pfam" id="PF00069">
    <property type="entry name" value="Pkinase"/>
    <property type="match status" value="1"/>
</dbReference>
<dbReference type="SUPFAM" id="SSF56112">
    <property type="entry name" value="Protein kinase-like (PK-like)"/>
    <property type="match status" value="1"/>
</dbReference>